<protein>
    <submittedName>
        <fullName evidence="2">Uncharacterized protein</fullName>
    </submittedName>
</protein>
<evidence type="ECO:0000256" key="1">
    <source>
        <dbReference type="SAM" id="Phobius"/>
    </source>
</evidence>
<keyword evidence="3" id="KW-1185">Reference proteome</keyword>
<reference evidence="2 3" key="1">
    <citation type="submission" date="2023-02" db="EMBL/GenBank/DDBJ databases">
        <title>Vibrio intestini sp. nov., a close relative of Vibrio cholerae isolated from the intestine of Healthy Culter dabryi.</title>
        <authorList>
            <person name="Wu N."/>
        </authorList>
    </citation>
    <scope>NUCLEOTIDE SEQUENCE [LARGE SCALE GENOMIC DNA]</scope>
    <source>
        <strain evidence="2 3">DSL-7</strain>
    </source>
</reference>
<name>A0ABT5UXM7_9VIBR</name>
<evidence type="ECO:0000313" key="2">
    <source>
        <dbReference type="EMBL" id="MDE1514165.1"/>
    </source>
</evidence>
<sequence length="79" mass="8882">MAVEKLTKARLIQIIVTLAVLVCAFLWRTFSYEGSSAKSLALIGQIGAFCQDWDQNDKRVVILAAVRDIASKHNQEYRV</sequence>
<dbReference type="EMBL" id="JARBFT010000003">
    <property type="protein sequence ID" value="MDE1514165.1"/>
    <property type="molecule type" value="Genomic_DNA"/>
</dbReference>
<proteinExistence type="predicted"/>
<organism evidence="2 3">
    <name type="scientific">Vibrio chanodichtyis</name>
    <dbReference type="NCBI Taxonomy" id="3027932"/>
    <lineage>
        <taxon>Bacteria</taxon>
        <taxon>Pseudomonadati</taxon>
        <taxon>Pseudomonadota</taxon>
        <taxon>Gammaproteobacteria</taxon>
        <taxon>Vibrionales</taxon>
        <taxon>Vibrionaceae</taxon>
        <taxon>Vibrio</taxon>
    </lineage>
</organism>
<dbReference type="RefSeq" id="WP_274722114.1">
    <property type="nucleotide sequence ID" value="NZ_JARBFT010000003.1"/>
</dbReference>
<evidence type="ECO:0000313" key="3">
    <source>
        <dbReference type="Proteomes" id="UP001216189"/>
    </source>
</evidence>
<comment type="caution">
    <text evidence="2">The sequence shown here is derived from an EMBL/GenBank/DDBJ whole genome shotgun (WGS) entry which is preliminary data.</text>
</comment>
<keyword evidence="1" id="KW-1133">Transmembrane helix</keyword>
<dbReference type="Proteomes" id="UP001216189">
    <property type="component" value="Unassembled WGS sequence"/>
</dbReference>
<keyword evidence="1" id="KW-0812">Transmembrane</keyword>
<gene>
    <name evidence="2" type="ORF">PUN32_03935</name>
</gene>
<keyword evidence="1" id="KW-0472">Membrane</keyword>
<accession>A0ABT5UXM7</accession>
<feature type="transmembrane region" description="Helical" evidence="1">
    <location>
        <begin position="12"/>
        <end position="30"/>
    </location>
</feature>